<keyword evidence="4" id="KW-0812">Transmembrane</keyword>
<feature type="repeat" description="WD" evidence="3">
    <location>
        <begin position="691"/>
        <end position="732"/>
    </location>
</feature>
<keyword evidence="4" id="KW-1133">Transmembrane helix</keyword>
<dbReference type="InterPro" id="IPR001680">
    <property type="entry name" value="WD40_rpt"/>
</dbReference>
<dbReference type="PANTHER" id="PTHR19879">
    <property type="entry name" value="TRANSCRIPTION INITIATION FACTOR TFIID"/>
    <property type="match status" value="1"/>
</dbReference>
<dbReference type="SUPFAM" id="SSF52540">
    <property type="entry name" value="P-loop containing nucleoside triphosphate hydrolases"/>
    <property type="match status" value="1"/>
</dbReference>
<evidence type="ECO:0000256" key="2">
    <source>
        <dbReference type="ARBA" id="ARBA00022737"/>
    </source>
</evidence>
<dbReference type="PROSITE" id="PS50294">
    <property type="entry name" value="WD_REPEATS_REGION"/>
    <property type="match status" value="3"/>
</dbReference>
<dbReference type="SUPFAM" id="SSF69322">
    <property type="entry name" value="Tricorn protease domain 2"/>
    <property type="match status" value="1"/>
</dbReference>
<feature type="repeat" description="WD" evidence="3">
    <location>
        <begin position="649"/>
        <end position="690"/>
    </location>
</feature>
<reference evidence="6 7" key="1">
    <citation type="submission" date="2022-06" db="EMBL/GenBank/DDBJ databases">
        <title>Genomic Encyclopedia of Archaeal and Bacterial Type Strains, Phase II (KMG-II): from individual species to whole genera.</title>
        <authorList>
            <person name="Goeker M."/>
        </authorList>
    </citation>
    <scope>NUCLEOTIDE SEQUENCE [LARGE SCALE GENOMIC DNA]</scope>
    <source>
        <strain evidence="6 7">DSM 44255</strain>
    </source>
</reference>
<dbReference type="SMART" id="SM00320">
    <property type="entry name" value="WD40"/>
    <property type="match status" value="10"/>
</dbReference>
<evidence type="ECO:0000256" key="1">
    <source>
        <dbReference type="ARBA" id="ARBA00022574"/>
    </source>
</evidence>
<evidence type="ECO:0000313" key="6">
    <source>
        <dbReference type="EMBL" id="MCP2270156.1"/>
    </source>
</evidence>
<dbReference type="Pfam" id="PF20703">
    <property type="entry name" value="nSTAND1"/>
    <property type="match status" value="1"/>
</dbReference>
<feature type="transmembrane region" description="Helical" evidence="4">
    <location>
        <begin position="475"/>
        <end position="497"/>
    </location>
</feature>
<dbReference type="InterPro" id="IPR019775">
    <property type="entry name" value="WD40_repeat_CS"/>
</dbReference>
<dbReference type="CDD" id="cd00200">
    <property type="entry name" value="WD40"/>
    <property type="match status" value="2"/>
</dbReference>
<dbReference type="InterPro" id="IPR027417">
    <property type="entry name" value="P-loop_NTPase"/>
</dbReference>
<keyword evidence="4" id="KW-0472">Membrane</keyword>
<dbReference type="Pfam" id="PF00400">
    <property type="entry name" value="WD40"/>
    <property type="match status" value="6"/>
</dbReference>
<comment type="caution">
    <text evidence="6">The sequence shown here is derived from an EMBL/GenBank/DDBJ whole genome shotgun (WGS) entry which is preliminary data.</text>
</comment>
<feature type="repeat" description="WD" evidence="3">
    <location>
        <begin position="1064"/>
        <end position="1093"/>
    </location>
</feature>
<dbReference type="PROSITE" id="PS00678">
    <property type="entry name" value="WD_REPEATS_1"/>
    <property type="match status" value="1"/>
</dbReference>
<feature type="repeat" description="WD" evidence="3">
    <location>
        <begin position="1094"/>
        <end position="1134"/>
    </location>
</feature>
<proteinExistence type="predicted"/>
<dbReference type="InterPro" id="IPR015943">
    <property type="entry name" value="WD40/YVTN_repeat-like_dom_sf"/>
</dbReference>
<feature type="repeat" description="WD" evidence="3">
    <location>
        <begin position="813"/>
        <end position="854"/>
    </location>
</feature>
<dbReference type="PANTHER" id="PTHR19879:SF9">
    <property type="entry name" value="TRANSCRIPTION INITIATION FACTOR TFIID SUBUNIT 5"/>
    <property type="match status" value="1"/>
</dbReference>
<sequence length="1134" mass="121878">MRACGGDSGAWERRWRALAAEAPAEDSGEADQEAAPYRGLAAFTAEDAEWFFGREDVVTSVVDRLAGDRFLAVFGASGAGKTSLLRAGVVPAWRRKGKHVNHRPVIVFTPGSRPVEECAVQVANTFGHTVPQVLADLTAGPENLHRLCLQGLAGHPDAELLIVVDQLEELFTLCHDHHEREQFLAMLLATAQAPTSRCRVVLCARADFLPHCAQHPDLATALSAAVITFGPMGTADLRRAITAPAVHAGCVVEGALVTELVARASGQVGMLPLLAHALLQTWRKRRGTTLTLDGYQATGGLEGALARTAEAIHDSLTPARQLVLRALMMRLVAFGEGTSDTKRRLRRHELDGLADIDPMLEQMARARLVVLDEHTVELSHEVLIDAWPRLRTWLDEGRDDLRVQRHITEATDVWLRHDRDPGALLRGARLAAAGEWVEARGDQHTLNRDEHEFVLAGVAARARERHTTRRRVRQLRALALGLAVLLVAMTAISVVALRQRHEAVEAQRVGLSRQLAAQAEVLSASSPGEARSLAARAYRTASTLEARSVLLSLSARRQQRQTFSLGSNTLIEVGFTPDSADVRIVDTTGAQWGMRLADHKMYAGDFGSEQATAAALSADSGAVAVGFPGGRLVVRDVAVGEGSDVWNPSTSSVATIGAIAFGADGTRFATAHEDGGIRLWNRGTASEQATLGHLPATVDALAFAPDGRTVASASRDGAVTLWNTETKAREAVLTGPAVSSLGYSPTGHLLAGVDGAGQVVLWDLTTRVAITLDHQDGTARALAFSTTGLLAVAMSNQQVVLWDTEHRIPRATLSGHETDVHAVAFDRTGTHLAVAGERGNVAVWDLTRSPVIHAGLVTGLAFDPRGEVLAVADYDRMALWDLADRRPRQVLPRQILALAYDPSGGGLATAARDRLELWDPADLRAPLKSDLARTFTPDRLVFSAPGQVLGISDDTLTSWDTRRPDPAVLRPPGPGYTHYLSTNGQLAAVSGDEFALAVVDLRTSTPRSVLPGHEAPVRWAEFSPDGRALASVDAKVPVVRVWDLDTGGRTDLPGYRDCPGEPRFSPDRRLLAYCGVDNTITLWDNTRREPLAILSGHTDAVRALAFSPTGDRLATADNDGNVLLWSTDADHEVG</sequence>
<accession>A0ABT1IC66</accession>
<feature type="domain" description="Novel STAND NTPase 1" evidence="5">
    <location>
        <begin position="36"/>
        <end position="421"/>
    </location>
</feature>
<name>A0ABT1IC66_9PSEU</name>
<dbReference type="SUPFAM" id="SSF50978">
    <property type="entry name" value="WD40 repeat-like"/>
    <property type="match status" value="1"/>
</dbReference>
<evidence type="ECO:0000259" key="5">
    <source>
        <dbReference type="Pfam" id="PF20703"/>
    </source>
</evidence>
<keyword evidence="2" id="KW-0677">Repeat</keyword>
<dbReference type="Proteomes" id="UP001205185">
    <property type="component" value="Unassembled WGS sequence"/>
</dbReference>
<dbReference type="EMBL" id="JAMTCO010000006">
    <property type="protein sequence ID" value="MCP2270156.1"/>
    <property type="molecule type" value="Genomic_DNA"/>
</dbReference>
<dbReference type="InterPro" id="IPR036322">
    <property type="entry name" value="WD40_repeat_dom_sf"/>
</dbReference>
<keyword evidence="7" id="KW-1185">Reference proteome</keyword>
<dbReference type="Gene3D" id="2.130.10.10">
    <property type="entry name" value="YVTN repeat-like/Quinoprotein amine dehydrogenase"/>
    <property type="match status" value="4"/>
</dbReference>
<dbReference type="PROSITE" id="PS50082">
    <property type="entry name" value="WD_REPEATS_2"/>
    <property type="match status" value="5"/>
</dbReference>
<gene>
    <name evidence="6" type="ORF">LV75_002657</name>
</gene>
<evidence type="ECO:0000256" key="4">
    <source>
        <dbReference type="SAM" id="Phobius"/>
    </source>
</evidence>
<evidence type="ECO:0000256" key="3">
    <source>
        <dbReference type="PROSITE-ProRule" id="PRU00221"/>
    </source>
</evidence>
<dbReference type="InterPro" id="IPR049052">
    <property type="entry name" value="nSTAND1"/>
</dbReference>
<keyword evidence="1 3" id="KW-0853">WD repeat</keyword>
<organism evidence="6 7">
    <name type="scientific">Actinokineospora diospyrosa</name>
    <dbReference type="NCBI Taxonomy" id="103728"/>
    <lineage>
        <taxon>Bacteria</taxon>
        <taxon>Bacillati</taxon>
        <taxon>Actinomycetota</taxon>
        <taxon>Actinomycetes</taxon>
        <taxon>Pseudonocardiales</taxon>
        <taxon>Pseudonocardiaceae</taxon>
        <taxon>Actinokineospora</taxon>
    </lineage>
</organism>
<evidence type="ECO:0000313" key="7">
    <source>
        <dbReference type="Proteomes" id="UP001205185"/>
    </source>
</evidence>
<protein>
    <submittedName>
        <fullName evidence="6">WD40 repeat</fullName>
    </submittedName>
</protein>